<sequence length="850" mass="88448">MDLLSAFDAAARKTPDQAFLRSEGESISYARMQSRSRRAAAVLHDCGVRAGDKVAIMGLNAPGFVDALLGAWRLGAAVVPVNHKLQAPEVGYILGHSAARVVVFDASLAEVLSRVDAAALRLSTGGSVDGAGDFDALVAAARDIAGEAPVENAVAEVLYTSGTTGRPKGCLLTHRSVAFAAITAALALSMTRGERTLIAMPLWHSSPLNNWFGGTLYVGGTVVFLREYHPQQFLQTVQDERVTLYFGAPVSYLLPLQKVPDFDRYDLSSVRAWVYGGGPIGADAAVKLAAAYKSDRFYQVYGMTETGPLGTTLYPEEQAAKAGSIGRHALAGVDMRVVRDDGTDAHKGEVGEIWLRTESVMLGYLHDEAATRAAFAAGGWYRTADLARIDDDGYLFIVDRTKDMIVTGGENVYSKEVEDAIGAHPDVADVAVVGRAHPEWGETVVAHVVPRPGCVVTGDELAPRICPAGSRATRSRVFTNSSPACPAPRPESCRSSCCGSSVPPNGVARSAGGSPGERAARAGQRLLRIGAAEQQGVVEQVVELVQRPPARVAGAKPKARAIGRPEPRRRAAEQLHHRQFGFVVCAAHGGVVDDRGAVGQHAPVAAPQVAVDQAGARDVAVGEERGEGVAHRVDRAEQGLGGPLPGEALAHRAQAALAPEAEPVVQRVAAGPAVGLRRGADEIVGLPAVARLGPGVQRAERGAEARAEAGVGRGEVEPAHGQQPAAAGKIGQGQHLGSADGARGGDGREPLGFGPQHRGACARRGLDEQPCTVGAIGPPGVAETARVQGPHGPAAAQRGAQRPGQCRAHGDSRRRAQPSARVAHFCGTAVRSALMPPRLAGAADGPGSGR</sequence>
<dbReference type="GO" id="GO:0016878">
    <property type="term" value="F:acid-thiol ligase activity"/>
    <property type="evidence" value="ECO:0007669"/>
    <property type="project" value="UniProtKB-ARBA"/>
</dbReference>
<feature type="region of interest" description="Disordered" evidence="1">
    <location>
        <begin position="479"/>
        <end position="499"/>
    </location>
</feature>
<dbReference type="InterPro" id="IPR042099">
    <property type="entry name" value="ANL_N_sf"/>
</dbReference>
<dbReference type="PANTHER" id="PTHR43767:SF1">
    <property type="entry name" value="NONRIBOSOMAL PEPTIDE SYNTHASE PES1 (EUROFUNG)-RELATED"/>
    <property type="match status" value="1"/>
</dbReference>
<dbReference type="InterPro" id="IPR020845">
    <property type="entry name" value="AMP-binding_CS"/>
</dbReference>
<reference evidence="4 5" key="1">
    <citation type="submission" date="2016-06" db="EMBL/GenBank/DDBJ databases">
        <authorList>
            <person name="Kjaerup R.B."/>
            <person name="Dalgaard T.S."/>
            <person name="Juul-Madsen H.R."/>
        </authorList>
    </citation>
    <scope>NUCLEOTIDE SEQUENCE [LARGE SCALE GENOMIC DNA]</scope>
    <source>
        <strain evidence="4 5">DSM 16361</strain>
    </source>
</reference>
<dbReference type="PROSITE" id="PS00455">
    <property type="entry name" value="AMP_BINDING"/>
    <property type="match status" value="1"/>
</dbReference>
<feature type="domain" description="AMP-dependent synthetase/ligase" evidence="2">
    <location>
        <begin position="7"/>
        <end position="365"/>
    </location>
</feature>
<dbReference type="PANTHER" id="PTHR43767">
    <property type="entry name" value="LONG-CHAIN-FATTY-ACID--COA LIGASE"/>
    <property type="match status" value="1"/>
</dbReference>
<protein>
    <submittedName>
        <fullName evidence="4">AMP-dependent synthetase and ligase (Modular protein)</fullName>
    </submittedName>
</protein>
<proteinExistence type="predicted"/>
<dbReference type="InterPro" id="IPR050237">
    <property type="entry name" value="ATP-dep_AMP-bd_enzyme"/>
</dbReference>
<gene>
    <name evidence="4" type="ORF">THIARS_40320</name>
</gene>
<organism evidence="4 5">
    <name type="scientific">Thiomonas delicata</name>
    <name type="common">Thiomonas cuprina</name>
    <dbReference type="NCBI Taxonomy" id="364030"/>
    <lineage>
        <taxon>Bacteria</taxon>
        <taxon>Pseudomonadati</taxon>
        <taxon>Pseudomonadota</taxon>
        <taxon>Betaproteobacteria</taxon>
        <taxon>Burkholderiales</taxon>
        <taxon>Thiomonas</taxon>
    </lineage>
</organism>
<dbReference type="Gene3D" id="3.30.300.30">
    <property type="match status" value="1"/>
</dbReference>
<evidence type="ECO:0000259" key="2">
    <source>
        <dbReference type="Pfam" id="PF00501"/>
    </source>
</evidence>
<evidence type="ECO:0000259" key="3">
    <source>
        <dbReference type="Pfam" id="PF13193"/>
    </source>
</evidence>
<dbReference type="InterPro" id="IPR045851">
    <property type="entry name" value="AMP-bd_C_sf"/>
</dbReference>
<feature type="domain" description="AMP-binding enzyme C-terminal" evidence="3">
    <location>
        <begin position="416"/>
        <end position="456"/>
    </location>
</feature>
<evidence type="ECO:0000313" key="4">
    <source>
        <dbReference type="EMBL" id="SBP86691.1"/>
    </source>
</evidence>
<dbReference type="EMBL" id="FLMQ01000034">
    <property type="protein sequence ID" value="SBP86691.1"/>
    <property type="molecule type" value="Genomic_DNA"/>
</dbReference>
<evidence type="ECO:0000256" key="1">
    <source>
        <dbReference type="SAM" id="MobiDB-lite"/>
    </source>
</evidence>
<dbReference type="InterPro" id="IPR000873">
    <property type="entry name" value="AMP-dep_synth/lig_dom"/>
</dbReference>
<keyword evidence="4" id="KW-0436">Ligase</keyword>
<dbReference type="Pfam" id="PF00501">
    <property type="entry name" value="AMP-binding"/>
    <property type="match status" value="1"/>
</dbReference>
<dbReference type="Pfam" id="PF13193">
    <property type="entry name" value="AMP-binding_C"/>
    <property type="match status" value="1"/>
</dbReference>
<dbReference type="Proteomes" id="UP000214566">
    <property type="component" value="Unassembled WGS sequence"/>
</dbReference>
<dbReference type="InterPro" id="IPR025110">
    <property type="entry name" value="AMP-bd_C"/>
</dbReference>
<accession>A0A238D0B3</accession>
<feature type="compositionally biased region" description="Basic and acidic residues" evidence="1">
    <location>
        <begin position="698"/>
        <end position="707"/>
    </location>
</feature>
<dbReference type="SUPFAM" id="SSF56801">
    <property type="entry name" value="Acetyl-CoA synthetase-like"/>
    <property type="match status" value="1"/>
</dbReference>
<name>A0A238D0B3_THIDL</name>
<feature type="region of interest" description="Disordered" evidence="1">
    <location>
        <begin position="695"/>
        <end position="821"/>
    </location>
</feature>
<feature type="compositionally biased region" description="Low complexity" evidence="1">
    <location>
        <begin position="788"/>
        <end position="807"/>
    </location>
</feature>
<dbReference type="AlphaFoldDB" id="A0A238D0B3"/>
<keyword evidence="5" id="KW-1185">Reference proteome</keyword>
<evidence type="ECO:0000313" key="5">
    <source>
        <dbReference type="Proteomes" id="UP000214566"/>
    </source>
</evidence>
<dbReference type="Gene3D" id="3.40.50.12780">
    <property type="entry name" value="N-terminal domain of ligase-like"/>
    <property type="match status" value="1"/>
</dbReference>